<dbReference type="GO" id="GO:0005730">
    <property type="term" value="C:nucleolus"/>
    <property type="evidence" value="ECO:0007669"/>
    <property type="project" value="TreeGrafter"/>
</dbReference>
<dbReference type="PANTHER" id="PTHR13389:SF0">
    <property type="entry name" value="PUMILIO HOMOLOG 3"/>
    <property type="match status" value="1"/>
</dbReference>
<dbReference type="EMBL" id="GBRH01209855">
    <property type="protein sequence ID" value="JAD88040.1"/>
    <property type="molecule type" value="Transcribed_RNA"/>
</dbReference>
<dbReference type="GO" id="GO:0006417">
    <property type="term" value="P:regulation of translation"/>
    <property type="evidence" value="ECO:0007669"/>
    <property type="project" value="TreeGrafter"/>
</dbReference>
<dbReference type="PANTHER" id="PTHR13389">
    <property type="entry name" value="PUMILIO HOMOLOG 3"/>
    <property type="match status" value="1"/>
</dbReference>
<reference evidence="1" key="1">
    <citation type="submission" date="2014-09" db="EMBL/GenBank/DDBJ databases">
        <authorList>
            <person name="Magalhaes I.L.F."/>
            <person name="Oliveira U."/>
            <person name="Santos F.R."/>
            <person name="Vidigal T.H.D.A."/>
            <person name="Brescovit A.D."/>
            <person name="Santos A.J."/>
        </authorList>
    </citation>
    <scope>NUCLEOTIDE SEQUENCE</scope>
    <source>
        <tissue evidence="1">Shoot tissue taken approximately 20 cm above the soil surface</tissue>
    </source>
</reference>
<evidence type="ECO:0000313" key="1">
    <source>
        <dbReference type="EMBL" id="JAD88040.1"/>
    </source>
</evidence>
<dbReference type="InterPro" id="IPR040059">
    <property type="entry name" value="PUM3"/>
</dbReference>
<dbReference type="InterPro" id="IPR016024">
    <property type="entry name" value="ARM-type_fold"/>
</dbReference>
<protein>
    <submittedName>
        <fullName evidence="1">APUM24</fullName>
    </submittedName>
</protein>
<proteinExistence type="predicted"/>
<dbReference type="Gene3D" id="1.25.10.10">
    <property type="entry name" value="Leucine-rich Repeat Variant"/>
    <property type="match status" value="1"/>
</dbReference>
<reference evidence="1" key="2">
    <citation type="journal article" date="2015" name="Data Brief">
        <title>Shoot transcriptome of the giant reed, Arundo donax.</title>
        <authorList>
            <person name="Barrero R.A."/>
            <person name="Guerrero F.D."/>
            <person name="Moolhuijzen P."/>
            <person name="Goolsby J.A."/>
            <person name="Tidwell J."/>
            <person name="Bellgard S.E."/>
            <person name="Bellgard M.I."/>
        </authorList>
    </citation>
    <scope>NUCLEOTIDE SEQUENCE</scope>
    <source>
        <tissue evidence="1">Shoot tissue taken approximately 20 cm above the soil surface</tissue>
    </source>
</reference>
<dbReference type="GO" id="GO:0003729">
    <property type="term" value="F:mRNA binding"/>
    <property type="evidence" value="ECO:0007669"/>
    <property type="project" value="TreeGrafter"/>
</dbReference>
<dbReference type="AlphaFoldDB" id="A0A0A9DQU2"/>
<sequence length="166" mass="18745">MFYCCCCCYCNEFQDRKKIVKSLKGHIMKLSLNDFGCLFLICILSIVDDTKLVSKIVIQELVKHLKQLIFDKNGRRPLLQLLHPLCSRYLSPADLACLSYSVPSLISKEDEASENAAEVISENKVDPAVHKEHGSLEATQIASESKKDPSQRRHELLIKSSCPVLH</sequence>
<dbReference type="SUPFAM" id="SSF48371">
    <property type="entry name" value="ARM repeat"/>
    <property type="match status" value="1"/>
</dbReference>
<accession>A0A0A9DQU2</accession>
<name>A0A0A9DQU2_ARUDO</name>
<dbReference type="InterPro" id="IPR011989">
    <property type="entry name" value="ARM-like"/>
</dbReference>
<organism evidence="1">
    <name type="scientific">Arundo donax</name>
    <name type="common">Giant reed</name>
    <name type="synonym">Donax arundinaceus</name>
    <dbReference type="NCBI Taxonomy" id="35708"/>
    <lineage>
        <taxon>Eukaryota</taxon>
        <taxon>Viridiplantae</taxon>
        <taxon>Streptophyta</taxon>
        <taxon>Embryophyta</taxon>
        <taxon>Tracheophyta</taxon>
        <taxon>Spermatophyta</taxon>
        <taxon>Magnoliopsida</taxon>
        <taxon>Liliopsida</taxon>
        <taxon>Poales</taxon>
        <taxon>Poaceae</taxon>
        <taxon>PACMAD clade</taxon>
        <taxon>Arundinoideae</taxon>
        <taxon>Arundineae</taxon>
        <taxon>Arundo</taxon>
    </lineage>
</organism>